<feature type="compositionally biased region" description="Basic residues" evidence="1">
    <location>
        <begin position="1"/>
        <end position="15"/>
    </location>
</feature>
<proteinExistence type="predicted"/>
<gene>
    <name evidence="2" type="ORF">Trco_001818</name>
</gene>
<accession>A0A9P8QTW9</accession>
<keyword evidence="3" id="KW-1185">Reference proteome</keyword>
<dbReference type="Proteomes" id="UP000827724">
    <property type="component" value="Unassembled WGS sequence"/>
</dbReference>
<dbReference type="EMBL" id="JAIWOZ010000002">
    <property type="protein sequence ID" value="KAH6608472.1"/>
    <property type="molecule type" value="Genomic_DNA"/>
</dbReference>
<feature type="region of interest" description="Disordered" evidence="1">
    <location>
        <begin position="328"/>
        <end position="528"/>
    </location>
</feature>
<feature type="region of interest" description="Disordered" evidence="1">
    <location>
        <begin position="1"/>
        <end position="79"/>
    </location>
</feature>
<name>A0A9P8QTW9_9HYPO</name>
<feature type="region of interest" description="Disordered" evidence="1">
    <location>
        <begin position="189"/>
        <end position="296"/>
    </location>
</feature>
<dbReference type="AlphaFoldDB" id="A0A9P8QTW9"/>
<dbReference type="OrthoDB" id="4953021at2759"/>
<evidence type="ECO:0000256" key="1">
    <source>
        <dbReference type="SAM" id="MobiDB-lite"/>
    </source>
</evidence>
<feature type="compositionally biased region" description="Low complexity" evidence="1">
    <location>
        <begin position="382"/>
        <end position="395"/>
    </location>
</feature>
<comment type="caution">
    <text evidence="2">The sequence shown here is derived from an EMBL/GenBank/DDBJ whole genome shotgun (WGS) entry which is preliminary data.</text>
</comment>
<feature type="compositionally biased region" description="Basic and acidic residues" evidence="1">
    <location>
        <begin position="66"/>
        <end position="79"/>
    </location>
</feature>
<evidence type="ECO:0000313" key="2">
    <source>
        <dbReference type="EMBL" id="KAH6608472.1"/>
    </source>
</evidence>
<organism evidence="2 3">
    <name type="scientific">Trichoderma cornu-damae</name>
    <dbReference type="NCBI Taxonomy" id="654480"/>
    <lineage>
        <taxon>Eukaryota</taxon>
        <taxon>Fungi</taxon>
        <taxon>Dikarya</taxon>
        <taxon>Ascomycota</taxon>
        <taxon>Pezizomycotina</taxon>
        <taxon>Sordariomycetes</taxon>
        <taxon>Hypocreomycetidae</taxon>
        <taxon>Hypocreales</taxon>
        <taxon>Hypocreaceae</taxon>
        <taxon>Trichoderma</taxon>
    </lineage>
</organism>
<sequence>MAPRTRQKPNTRARMQRAQTTFSELDLTPNRPSDTTSQGRRSVDQDGEALLPQDKVNIGLADDDEPGKLVSDEHEHQDGMTEVNTFAWSEAGSTNITRRSTPVNPSDIPIEELWDFGDESLSPFSSSTADNTALPDTMPLAHEHQADAQPLFPGRLVDFSETASTIRRSSPFGTSDACKDIWDFEYSASSSGASPDTVDGKGQTETPSAVKSSAPPHLHVDGLCDAAPRKSATPAQAVAQRKGNGSKAIGDAMTDSTDTVLRRKSNSTGQAPPEASAKSKKRRQRAKEPIKFHPLTQEIIAVPNAKKRSAPARLPIVSALQESAKGLVSPFVSAQKQPQKRPPRQKQQKPKRSRPAKKPKPEADMANRDPPPAGGADLVVISSSPSKATSRSPSACLQDLPNVDQHEKTRPDPPVSTNRVSDADQASGKRPHDPSLVADEFNHGDEPLPTEHAQFKRRRLSRQFSISEKGSPVVTRDDAPMKNTETAKASEPDPFLAGNMEQRAAPQPSSFLRTASNDKQVGQEYDGAFQDIDGKSSYRWLRRMGEQKPRQKRRSSMGQKLHDEIMKSFLGATEAAAGSQAPKKPEGAADAGNFSQVNKQVRLIADTAAAKVAEAYHASGADSVAHLRRQCLQDRDNLAETLRKDETLFGRHLRVAKEAIKASSRAREKSAMELDEAMKARHEVYSRVRLSLGAIRGQLVSGK</sequence>
<protein>
    <submittedName>
        <fullName evidence="2">Uncharacterized protein</fullName>
    </submittedName>
</protein>
<evidence type="ECO:0000313" key="3">
    <source>
        <dbReference type="Proteomes" id="UP000827724"/>
    </source>
</evidence>
<feature type="compositionally biased region" description="Polar residues" evidence="1">
    <location>
        <begin position="507"/>
        <end position="520"/>
    </location>
</feature>
<feature type="compositionally biased region" description="Basic residues" evidence="1">
    <location>
        <begin position="338"/>
        <end position="358"/>
    </location>
</feature>
<reference evidence="2" key="1">
    <citation type="submission" date="2021-08" db="EMBL/GenBank/DDBJ databases">
        <title>Chromosome-Level Trichoderma cornu-damae using Hi-C Data.</title>
        <authorList>
            <person name="Kim C.S."/>
        </authorList>
    </citation>
    <scope>NUCLEOTIDE SEQUENCE</scope>
    <source>
        <strain evidence="2">KA19-0412C</strain>
    </source>
</reference>
<feature type="region of interest" description="Disordered" evidence="1">
    <location>
        <begin position="542"/>
        <end position="593"/>
    </location>
</feature>
<feature type="compositionally biased region" description="Polar residues" evidence="1">
    <location>
        <begin position="30"/>
        <end position="40"/>
    </location>
</feature>